<dbReference type="EnsemblPlants" id="TuG1812G0700005132.01.T01">
    <property type="protein sequence ID" value="TuG1812G0700005132.01.T01"/>
    <property type="gene ID" value="TuG1812G0700005132.01"/>
</dbReference>
<dbReference type="PANTHER" id="PTHR31973:SF195">
    <property type="entry name" value="MUDR FAMILY TRANSPOSASE"/>
    <property type="match status" value="1"/>
</dbReference>
<organism evidence="2 3">
    <name type="scientific">Triticum urartu</name>
    <name type="common">Red wild einkorn</name>
    <name type="synonym">Crithodium urartu</name>
    <dbReference type="NCBI Taxonomy" id="4572"/>
    <lineage>
        <taxon>Eukaryota</taxon>
        <taxon>Viridiplantae</taxon>
        <taxon>Streptophyta</taxon>
        <taxon>Embryophyta</taxon>
        <taxon>Tracheophyta</taxon>
        <taxon>Spermatophyta</taxon>
        <taxon>Magnoliopsida</taxon>
        <taxon>Liliopsida</taxon>
        <taxon>Poales</taxon>
        <taxon>Poaceae</taxon>
        <taxon>BOP clade</taxon>
        <taxon>Pooideae</taxon>
        <taxon>Triticodae</taxon>
        <taxon>Triticeae</taxon>
        <taxon>Triticinae</taxon>
        <taxon>Triticum</taxon>
    </lineage>
</organism>
<sequence length="384" mass="43602">MVDEIDRQDGWASKQTTFHAELVDLKSNSKVGYVPSKLASQMVDDDWASQRQITPMFTGEVTVIVDQDVEEGCDGAARVACVDWNSVQLEDTTDLVIAPMADTEMANFFGIPVDLVYDQDEEERNESSLPNDANRDACEDVDGQLMKDAADDVDDAHEDELVSVYDKENPVIEVGKLFPSMKEFRMCFKTYAVKHEFDAKTMWTDRKKIARCRGFDGSVNPCKWYIAARIQSDGSTIRVNQIPNPHTCITSSQRVSTMTSQLWIAEKITPILAKKPNTTANKLKVDLEKQYPIKVKYTTVWKAKQRSMKELYGGWANTFRMLYNFKSEVEKRSLGSVVEIDTEVTEDGRVLFSKFFMALKPCMDSFKAWCHPYLSIDSSFLIGK</sequence>
<evidence type="ECO:0000259" key="1">
    <source>
        <dbReference type="Pfam" id="PF03108"/>
    </source>
</evidence>
<dbReference type="Pfam" id="PF03108">
    <property type="entry name" value="DBD_Tnp_Mut"/>
    <property type="match status" value="1"/>
</dbReference>
<dbReference type="AlphaFoldDB" id="A0A8R7R5Y6"/>
<reference evidence="2" key="3">
    <citation type="submission" date="2022-06" db="UniProtKB">
        <authorList>
            <consortium name="EnsemblPlants"/>
        </authorList>
    </citation>
    <scope>IDENTIFICATION</scope>
</reference>
<dbReference type="PANTHER" id="PTHR31973">
    <property type="entry name" value="POLYPROTEIN, PUTATIVE-RELATED"/>
    <property type="match status" value="1"/>
</dbReference>
<feature type="domain" description="Transposase MuDR plant" evidence="1">
    <location>
        <begin position="172"/>
        <end position="237"/>
    </location>
</feature>
<keyword evidence="3" id="KW-1185">Reference proteome</keyword>
<evidence type="ECO:0000313" key="2">
    <source>
        <dbReference type="EnsemblPlants" id="TuG1812G0700005132.01.T01"/>
    </source>
</evidence>
<dbReference type="Proteomes" id="UP000015106">
    <property type="component" value="Chromosome 7"/>
</dbReference>
<dbReference type="Gramene" id="TuG1812G0700005132.01.T01">
    <property type="protein sequence ID" value="TuG1812G0700005132.01.T01"/>
    <property type="gene ID" value="TuG1812G0700005132.01"/>
</dbReference>
<dbReference type="InterPro" id="IPR004332">
    <property type="entry name" value="Transposase_MuDR"/>
</dbReference>
<protein>
    <recommendedName>
        <fullName evidence="1">Transposase MuDR plant domain-containing protein</fullName>
    </recommendedName>
</protein>
<evidence type="ECO:0000313" key="3">
    <source>
        <dbReference type="Proteomes" id="UP000015106"/>
    </source>
</evidence>
<accession>A0A8R7R5Y6</accession>
<reference evidence="3" key="1">
    <citation type="journal article" date="2013" name="Nature">
        <title>Draft genome of the wheat A-genome progenitor Triticum urartu.</title>
        <authorList>
            <person name="Ling H.Q."/>
            <person name="Zhao S."/>
            <person name="Liu D."/>
            <person name="Wang J."/>
            <person name="Sun H."/>
            <person name="Zhang C."/>
            <person name="Fan H."/>
            <person name="Li D."/>
            <person name="Dong L."/>
            <person name="Tao Y."/>
            <person name="Gao C."/>
            <person name="Wu H."/>
            <person name="Li Y."/>
            <person name="Cui Y."/>
            <person name="Guo X."/>
            <person name="Zheng S."/>
            <person name="Wang B."/>
            <person name="Yu K."/>
            <person name="Liang Q."/>
            <person name="Yang W."/>
            <person name="Lou X."/>
            <person name="Chen J."/>
            <person name="Feng M."/>
            <person name="Jian J."/>
            <person name="Zhang X."/>
            <person name="Luo G."/>
            <person name="Jiang Y."/>
            <person name="Liu J."/>
            <person name="Wang Z."/>
            <person name="Sha Y."/>
            <person name="Zhang B."/>
            <person name="Wu H."/>
            <person name="Tang D."/>
            <person name="Shen Q."/>
            <person name="Xue P."/>
            <person name="Zou S."/>
            <person name="Wang X."/>
            <person name="Liu X."/>
            <person name="Wang F."/>
            <person name="Yang Y."/>
            <person name="An X."/>
            <person name="Dong Z."/>
            <person name="Zhang K."/>
            <person name="Zhang X."/>
            <person name="Luo M.C."/>
            <person name="Dvorak J."/>
            <person name="Tong Y."/>
            <person name="Wang J."/>
            <person name="Yang H."/>
            <person name="Li Z."/>
            <person name="Wang D."/>
            <person name="Zhang A."/>
            <person name="Wang J."/>
        </authorList>
    </citation>
    <scope>NUCLEOTIDE SEQUENCE</scope>
    <source>
        <strain evidence="3">cv. G1812</strain>
    </source>
</reference>
<name>A0A8R7R5Y6_TRIUA</name>
<proteinExistence type="predicted"/>
<reference evidence="2" key="2">
    <citation type="submission" date="2018-03" db="EMBL/GenBank/DDBJ databases">
        <title>The Triticum urartu genome reveals the dynamic nature of wheat genome evolution.</title>
        <authorList>
            <person name="Ling H."/>
            <person name="Ma B."/>
            <person name="Shi X."/>
            <person name="Liu H."/>
            <person name="Dong L."/>
            <person name="Sun H."/>
            <person name="Cao Y."/>
            <person name="Gao Q."/>
            <person name="Zheng S."/>
            <person name="Li Y."/>
            <person name="Yu Y."/>
            <person name="Du H."/>
            <person name="Qi M."/>
            <person name="Li Y."/>
            <person name="Yu H."/>
            <person name="Cui Y."/>
            <person name="Wang N."/>
            <person name="Chen C."/>
            <person name="Wu H."/>
            <person name="Zhao Y."/>
            <person name="Zhang J."/>
            <person name="Li Y."/>
            <person name="Zhou W."/>
            <person name="Zhang B."/>
            <person name="Hu W."/>
            <person name="Eijk M."/>
            <person name="Tang J."/>
            <person name="Witsenboer H."/>
            <person name="Zhao S."/>
            <person name="Li Z."/>
            <person name="Zhang A."/>
            <person name="Wang D."/>
            <person name="Liang C."/>
        </authorList>
    </citation>
    <scope>NUCLEOTIDE SEQUENCE [LARGE SCALE GENOMIC DNA]</scope>
    <source>
        <strain evidence="2">cv. G1812</strain>
    </source>
</reference>